<evidence type="ECO:0000313" key="1">
    <source>
        <dbReference type="EMBL" id="SFH11308.1"/>
    </source>
</evidence>
<dbReference type="EMBL" id="FONR01000045">
    <property type="protein sequence ID" value="SFH11308.1"/>
    <property type="molecule type" value="Genomic_DNA"/>
</dbReference>
<organism evidence="1 2">
    <name type="scientific">Streptomyces mirabilis</name>
    <dbReference type="NCBI Taxonomy" id="68239"/>
    <lineage>
        <taxon>Bacteria</taxon>
        <taxon>Bacillati</taxon>
        <taxon>Actinomycetota</taxon>
        <taxon>Actinomycetes</taxon>
        <taxon>Kitasatosporales</taxon>
        <taxon>Streptomycetaceae</taxon>
        <taxon>Streptomyces</taxon>
    </lineage>
</organism>
<dbReference type="OrthoDB" id="4544894at2"/>
<dbReference type="RefSeq" id="WP_075033648.1">
    <property type="nucleotide sequence ID" value="NZ_FONR01000045.1"/>
</dbReference>
<proteinExistence type="predicted"/>
<reference evidence="1 2" key="1">
    <citation type="submission" date="2016-10" db="EMBL/GenBank/DDBJ databases">
        <authorList>
            <person name="de Groot N.N."/>
        </authorList>
    </citation>
    <scope>NUCLEOTIDE SEQUENCE [LARGE SCALE GENOMIC DNA]</scope>
    <source>
        <strain evidence="1 2">OK461</strain>
    </source>
</reference>
<protein>
    <submittedName>
        <fullName evidence="1">Pyridoxamine 5'-phosphate oxidase</fullName>
    </submittedName>
</protein>
<dbReference type="Gene3D" id="2.30.110.10">
    <property type="entry name" value="Electron Transport, Fmn-binding Protein, Chain A"/>
    <property type="match status" value="1"/>
</dbReference>
<dbReference type="SUPFAM" id="SSF50475">
    <property type="entry name" value="FMN-binding split barrel"/>
    <property type="match status" value="1"/>
</dbReference>
<dbReference type="InterPro" id="IPR012349">
    <property type="entry name" value="Split_barrel_FMN-bd"/>
</dbReference>
<evidence type="ECO:0000313" key="2">
    <source>
        <dbReference type="Proteomes" id="UP000181942"/>
    </source>
</evidence>
<name>A0A1I2XCT1_9ACTN</name>
<dbReference type="Proteomes" id="UP000181942">
    <property type="component" value="Unassembled WGS sequence"/>
</dbReference>
<accession>A0A1I2XCT1</accession>
<dbReference type="AlphaFoldDB" id="A0A1I2XCT1"/>
<gene>
    <name evidence="1" type="ORF">SAMN02787118_14539</name>
</gene>
<sequence length="313" mass="33139">MCDDKIDAILAGDLTAALGCVTGAGGVIVSAVAPIGLRNREQGTVGFTTSLGFGRKLSRMRANPRVALAYHAREHGLGGGPQYVLVQGTASFDKEPSQQQADEITERATRYVGLPLRGPLWDRWMSTYYGSRLLVTIAVQRIVSWPDCECTGEPTVVMGAPLPTDPPLQSPPRQGTGPRVDVTKAGKHLDRVSHRLLGYRGDDGYPIIVPVEIGKPSPAGLPLSSSAGVPTGGRRAGLLGHTYGRQLIGMEARQYTGWLEDGVYAPHTAAGFAAPPLRVPVLLVNGLKARQALKRADRSAAAVAHRSDDAPAS</sequence>